<dbReference type="GO" id="GO:0004523">
    <property type="term" value="F:RNA-DNA hybrid ribonuclease activity"/>
    <property type="evidence" value="ECO:0007669"/>
    <property type="project" value="UniProtKB-UniRule"/>
</dbReference>
<evidence type="ECO:0000256" key="15">
    <source>
        <dbReference type="PROSITE-ProRule" id="PRU01319"/>
    </source>
</evidence>
<feature type="binding site" evidence="14 15">
    <location>
        <position position="26"/>
    </location>
    <ligand>
        <name>a divalent metal cation</name>
        <dbReference type="ChEBI" id="CHEBI:60240"/>
    </ligand>
</feature>
<evidence type="ECO:0000256" key="5">
    <source>
        <dbReference type="ARBA" id="ARBA00007383"/>
    </source>
</evidence>
<dbReference type="InterPro" id="IPR012337">
    <property type="entry name" value="RNaseH-like_sf"/>
</dbReference>
<reference evidence="18 19" key="1">
    <citation type="submission" date="2019-03" db="EMBL/GenBank/DDBJ databases">
        <title>Draft Genome Sequence of Massilia arenosa sp. nov., a Novel Massilia Species Isolated from a Sandy-loam Maize Soil.</title>
        <authorList>
            <person name="Raths R."/>
            <person name="Peta V."/>
            <person name="Bucking H."/>
        </authorList>
    </citation>
    <scope>NUCLEOTIDE SEQUENCE [LARGE SCALE GENOMIC DNA]</scope>
    <source>
        <strain evidence="18 19">MC02</strain>
    </source>
</reference>
<evidence type="ECO:0000256" key="11">
    <source>
        <dbReference type="ARBA" id="ARBA00022759"/>
    </source>
</evidence>
<comment type="subcellular location">
    <subcellularLocation>
        <location evidence="4 14">Cytoplasm</location>
    </subcellularLocation>
</comment>
<dbReference type="HAMAP" id="MF_00052_B">
    <property type="entry name" value="RNase_HII_B"/>
    <property type="match status" value="1"/>
</dbReference>
<gene>
    <name evidence="14 18" type="primary">rnhB</name>
    <name evidence="18" type="ORF">E4L96_12780</name>
</gene>
<evidence type="ECO:0000256" key="13">
    <source>
        <dbReference type="ARBA" id="ARBA00023211"/>
    </source>
</evidence>
<dbReference type="SUPFAM" id="SSF53098">
    <property type="entry name" value="Ribonuclease H-like"/>
    <property type="match status" value="1"/>
</dbReference>
<dbReference type="GO" id="GO:0003723">
    <property type="term" value="F:RNA binding"/>
    <property type="evidence" value="ECO:0007669"/>
    <property type="project" value="UniProtKB-UniRule"/>
</dbReference>
<evidence type="ECO:0000256" key="4">
    <source>
        <dbReference type="ARBA" id="ARBA00004496"/>
    </source>
</evidence>
<keyword evidence="12 14" id="KW-0378">Hydrolase</keyword>
<comment type="catalytic activity">
    <reaction evidence="1 14 15 16">
        <text>Endonucleolytic cleavage to 5'-phosphomonoester.</text>
        <dbReference type="EC" id="3.1.26.4"/>
    </reaction>
</comment>
<evidence type="ECO:0000256" key="12">
    <source>
        <dbReference type="ARBA" id="ARBA00022801"/>
    </source>
</evidence>
<dbReference type="InterPro" id="IPR001352">
    <property type="entry name" value="RNase_HII/HIII"/>
</dbReference>
<dbReference type="GO" id="GO:0043137">
    <property type="term" value="P:DNA replication, removal of RNA primer"/>
    <property type="evidence" value="ECO:0007669"/>
    <property type="project" value="TreeGrafter"/>
</dbReference>
<keyword evidence="8 14" id="KW-0963">Cytoplasm</keyword>
<evidence type="ECO:0000256" key="6">
    <source>
        <dbReference type="ARBA" id="ARBA00012180"/>
    </source>
</evidence>
<organism evidence="18 19">
    <name type="scientific">Zemynaea arenosa</name>
    <dbReference type="NCBI Taxonomy" id="2561931"/>
    <lineage>
        <taxon>Bacteria</taxon>
        <taxon>Pseudomonadati</taxon>
        <taxon>Pseudomonadota</taxon>
        <taxon>Betaproteobacteria</taxon>
        <taxon>Burkholderiales</taxon>
        <taxon>Oxalobacteraceae</taxon>
        <taxon>Telluria group</taxon>
        <taxon>Zemynaea</taxon>
    </lineage>
</organism>
<keyword evidence="13 14" id="KW-0464">Manganese</keyword>
<keyword evidence="11 14" id="KW-0255">Endonuclease</keyword>
<dbReference type="InterPro" id="IPR024567">
    <property type="entry name" value="RNase_HII/HIII_dom"/>
</dbReference>
<proteinExistence type="inferred from homology"/>
<comment type="similarity">
    <text evidence="5 14 16">Belongs to the RNase HII family.</text>
</comment>
<keyword evidence="9 14" id="KW-0540">Nuclease</keyword>
<evidence type="ECO:0000256" key="7">
    <source>
        <dbReference type="ARBA" id="ARBA00019179"/>
    </source>
</evidence>
<evidence type="ECO:0000256" key="8">
    <source>
        <dbReference type="ARBA" id="ARBA00022490"/>
    </source>
</evidence>
<dbReference type="Gene3D" id="3.30.420.10">
    <property type="entry name" value="Ribonuclease H-like superfamily/Ribonuclease H"/>
    <property type="match status" value="1"/>
</dbReference>
<evidence type="ECO:0000256" key="1">
    <source>
        <dbReference type="ARBA" id="ARBA00000077"/>
    </source>
</evidence>
<evidence type="ECO:0000256" key="2">
    <source>
        <dbReference type="ARBA" id="ARBA00001946"/>
    </source>
</evidence>
<feature type="domain" description="RNase H type-2" evidence="17">
    <location>
        <begin position="20"/>
        <end position="209"/>
    </location>
</feature>
<evidence type="ECO:0000313" key="18">
    <source>
        <dbReference type="EMBL" id="TFW18778.1"/>
    </source>
</evidence>
<keyword evidence="19" id="KW-1185">Reference proteome</keyword>
<dbReference type="NCBIfam" id="NF000596">
    <property type="entry name" value="PRK00015.1-4"/>
    <property type="match status" value="1"/>
</dbReference>
<dbReference type="FunFam" id="3.30.420.10:FF:000006">
    <property type="entry name" value="Ribonuclease HII"/>
    <property type="match status" value="1"/>
</dbReference>
<accession>A0A4Y9SA99</accession>
<dbReference type="InterPro" id="IPR036397">
    <property type="entry name" value="RNaseH_sf"/>
</dbReference>
<dbReference type="AlphaFoldDB" id="A0A4Y9SA99"/>
<sequence length="222" mass="24325">MSSKQQPGLFDFDPDNVGDEIVCGVDEAGRGPLAGPVFAAAVILDPSRPIDGLRDSKKLTEARRMELEPLIKANALAWAVAKCSIEEIDRLNILHASMLAMKRAVHALQTVPTLALIDGNRIPRMRVRAIAIVEGDDKVHAISAASILAKTARDAALVKLHKKYPQYCFDQHKGYATELHLERLREHGPSPVHRRSYAPVRELLGLDMAGATQPLQLDSAFD</sequence>
<evidence type="ECO:0000256" key="9">
    <source>
        <dbReference type="ARBA" id="ARBA00022722"/>
    </source>
</evidence>
<evidence type="ECO:0000256" key="14">
    <source>
        <dbReference type="HAMAP-Rule" id="MF_00052"/>
    </source>
</evidence>
<name>A0A4Y9SA99_9BURK</name>
<comment type="function">
    <text evidence="3 14 16">Endonuclease that specifically degrades the RNA of RNA-DNA hybrids.</text>
</comment>
<feature type="binding site" evidence="14 15">
    <location>
        <position position="27"/>
    </location>
    <ligand>
        <name>a divalent metal cation</name>
        <dbReference type="ChEBI" id="CHEBI:60240"/>
    </ligand>
</feature>
<evidence type="ECO:0000256" key="10">
    <source>
        <dbReference type="ARBA" id="ARBA00022723"/>
    </source>
</evidence>
<dbReference type="RefSeq" id="WP_135207612.1">
    <property type="nucleotide sequence ID" value="NZ_SPVF01000157.1"/>
</dbReference>
<dbReference type="GO" id="GO:0030145">
    <property type="term" value="F:manganese ion binding"/>
    <property type="evidence" value="ECO:0007669"/>
    <property type="project" value="UniProtKB-UniRule"/>
</dbReference>
<dbReference type="Pfam" id="PF01351">
    <property type="entry name" value="RNase_HII"/>
    <property type="match status" value="1"/>
</dbReference>
<evidence type="ECO:0000313" key="19">
    <source>
        <dbReference type="Proteomes" id="UP000298438"/>
    </source>
</evidence>
<dbReference type="PROSITE" id="PS51975">
    <property type="entry name" value="RNASE_H_2"/>
    <property type="match status" value="1"/>
</dbReference>
<comment type="caution">
    <text evidence="18">The sequence shown here is derived from an EMBL/GenBank/DDBJ whole genome shotgun (WGS) entry which is preliminary data.</text>
</comment>
<dbReference type="OrthoDB" id="9803420at2"/>
<dbReference type="Proteomes" id="UP000298438">
    <property type="component" value="Unassembled WGS sequence"/>
</dbReference>
<protein>
    <recommendedName>
        <fullName evidence="7 14">Ribonuclease HII</fullName>
        <shortName evidence="14">RNase HII</shortName>
        <ecNumber evidence="6 14">3.1.26.4</ecNumber>
    </recommendedName>
</protein>
<dbReference type="InterPro" id="IPR022898">
    <property type="entry name" value="RNase_HII"/>
</dbReference>
<dbReference type="GO" id="GO:0032299">
    <property type="term" value="C:ribonuclease H2 complex"/>
    <property type="evidence" value="ECO:0007669"/>
    <property type="project" value="TreeGrafter"/>
</dbReference>
<dbReference type="EC" id="3.1.26.4" evidence="6 14"/>
<comment type="cofactor">
    <cofactor evidence="2">
        <name>Mg(2+)</name>
        <dbReference type="ChEBI" id="CHEBI:18420"/>
    </cofactor>
</comment>
<dbReference type="PANTHER" id="PTHR10954:SF18">
    <property type="entry name" value="RIBONUCLEASE HII"/>
    <property type="match status" value="1"/>
</dbReference>
<evidence type="ECO:0000259" key="17">
    <source>
        <dbReference type="PROSITE" id="PS51975"/>
    </source>
</evidence>
<evidence type="ECO:0000256" key="16">
    <source>
        <dbReference type="RuleBase" id="RU003515"/>
    </source>
</evidence>
<dbReference type="PANTHER" id="PTHR10954">
    <property type="entry name" value="RIBONUCLEASE H2 SUBUNIT A"/>
    <property type="match status" value="1"/>
</dbReference>
<dbReference type="GO" id="GO:0005737">
    <property type="term" value="C:cytoplasm"/>
    <property type="evidence" value="ECO:0007669"/>
    <property type="project" value="UniProtKB-SubCell"/>
</dbReference>
<comment type="cofactor">
    <cofactor evidence="14 15">
        <name>Mn(2+)</name>
        <dbReference type="ChEBI" id="CHEBI:29035"/>
    </cofactor>
    <cofactor evidence="14 15">
        <name>Mg(2+)</name>
        <dbReference type="ChEBI" id="CHEBI:18420"/>
    </cofactor>
    <text evidence="14 15">Manganese or magnesium. Binds 1 divalent metal ion per monomer in the absence of substrate. May bind a second metal ion after substrate binding.</text>
</comment>
<dbReference type="CDD" id="cd07182">
    <property type="entry name" value="RNase_HII_bacteria_HII_like"/>
    <property type="match status" value="1"/>
</dbReference>
<feature type="binding site" evidence="14 15">
    <location>
        <position position="118"/>
    </location>
    <ligand>
        <name>a divalent metal cation</name>
        <dbReference type="ChEBI" id="CHEBI:60240"/>
    </ligand>
</feature>
<dbReference type="NCBIfam" id="NF000595">
    <property type="entry name" value="PRK00015.1-3"/>
    <property type="match status" value="1"/>
</dbReference>
<keyword evidence="10 14" id="KW-0479">Metal-binding</keyword>
<evidence type="ECO:0000256" key="3">
    <source>
        <dbReference type="ARBA" id="ARBA00004065"/>
    </source>
</evidence>
<dbReference type="EMBL" id="SPVF01000157">
    <property type="protein sequence ID" value="TFW18778.1"/>
    <property type="molecule type" value="Genomic_DNA"/>
</dbReference>
<dbReference type="GO" id="GO:0006298">
    <property type="term" value="P:mismatch repair"/>
    <property type="evidence" value="ECO:0007669"/>
    <property type="project" value="TreeGrafter"/>
</dbReference>